<dbReference type="InterPro" id="IPR047041">
    <property type="entry name" value="BipA_GTP-bd_dom"/>
</dbReference>
<keyword evidence="4" id="KW-0963">Cytoplasm</keyword>
<dbReference type="Pfam" id="PF00679">
    <property type="entry name" value="EFG_C"/>
    <property type="match status" value="1"/>
</dbReference>
<comment type="caution">
    <text evidence="6">The sequence shown here is derived from an EMBL/GenBank/DDBJ whole genome shotgun (WGS) entry which is preliminary data.</text>
</comment>
<dbReference type="GO" id="GO:1990904">
    <property type="term" value="C:ribonucleoprotein complex"/>
    <property type="evidence" value="ECO:0007669"/>
    <property type="project" value="TreeGrafter"/>
</dbReference>
<dbReference type="InterPro" id="IPR047042">
    <property type="entry name" value="BipA_II"/>
</dbReference>
<evidence type="ECO:0000259" key="5">
    <source>
        <dbReference type="PROSITE" id="PS51722"/>
    </source>
</evidence>
<evidence type="ECO:0000313" key="7">
    <source>
        <dbReference type="Proteomes" id="UP000178417"/>
    </source>
</evidence>
<dbReference type="NCBIfam" id="TIGR00231">
    <property type="entry name" value="small_GTP"/>
    <property type="match status" value="1"/>
</dbReference>
<dbReference type="PANTHER" id="PTHR42908">
    <property type="entry name" value="TRANSLATION ELONGATION FACTOR-RELATED"/>
    <property type="match status" value="1"/>
</dbReference>
<dbReference type="InterPro" id="IPR031157">
    <property type="entry name" value="G_TR_CS"/>
</dbReference>
<dbReference type="AlphaFoldDB" id="A0A1F4SUV0"/>
<evidence type="ECO:0000313" key="6">
    <source>
        <dbReference type="EMBL" id="OGC24212.1"/>
    </source>
</evidence>
<comment type="function">
    <text evidence="4">A 50S ribosomal subunit assembly protein with GTPase activity, required for 50S subunit assembly at low temperatures, may also play a role in translation. Binds GTP and analogs. Binds the 70S ribosome between the 30S and 50S subunits, in a similar position as ribosome-bound EF-G; it contacts a number of ribosomal proteins, both rRNAs and the A-site tRNA.</text>
</comment>
<dbReference type="InterPro" id="IPR004161">
    <property type="entry name" value="EFTu-like_2"/>
</dbReference>
<dbReference type="EMBL" id="MEUB01000011">
    <property type="protein sequence ID" value="OGC24212.1"/>
    <property type="molecule type" value="Genomic_DNA"/>
</dbReference>
<dbReference type="InterPro" id="IPR035651">
    <property type="entry name" value="BipA_V"/>
</dbReference>
<dbReference type="Gene3D" id="3.30.70.240">
    <property type="match status" value="1"/>
</dbReference>
<protein>
    <recommendedName>
        <fullName evidence="4">Large ribosomal subunit assembly factor BipA</fullName>
        <ecNumber evidence="4">3.6.5.-</ecNumber>
    </recommendedName>
    <alternativeName>
        <fullName evidence="4">GTP-binding protein BipA</fullName>
    </alternativeName>
</protein>
<accession>A0A1F4SUV0</accession>
<dbReference type="Gene3D" id="3.30.70.870">
    <property type="entry name" value="Elongation Factor G (Translational Gtpase), domain 3"/>
    <property type="match status" value="1"/>
</dbReference>
<gene>
    <name evidence="4" type="primary">bipA</name>
    <name evidence="6" type="ORF">A2310_06675</name>
</gene>
<keyword evidence="4" id="KW-0378">Hydrolase</keyword>
<dbReference type="GO" id="GO:0000049">
    <property type="term" value="F:tRNA binding"/>
    <property type="evidence" value="ECO:0007669"/>
    <property type="project" value="UniProtKB-KW"/>
</dbReference>
<dbReference type="PANTHER" id="PTHR42908:SF8">
    <property type="entry name" value="TR-TYPE G DOMAIN-CONTAINING PROTEIN"/>
    <property type="match status" value="1"/>
</dbReference>
<dbReference type="Gene3D" id="2.40.50.250">
    <property type="entry name" value="bipa protein"/>
    <property type="match status" value="1"/>
</dbReference>
<dbReference type="Gene3D" id="2.40.30.10">
    <property type="entry name" value="Translation factors"/>
    <property type="match status" value="1"/>
</dbReference>
<keyword evidence="4" id="KW-0699">rRNA-binding</keyword>
<dbReference type="EC" id="3.6.5.-" evidence="4"/>
<dbReference type="FunFam" id="3.30.70.870:FF:000003">
    <property type="entry name" value="GTP-binding protein TypA"/>
    <property type="match status" value="1"/>
</dbReference>
<proteinExistence type="inferred from homology"/>
<dbReference type="CDD" id="cd16263">
    <property type="entry name" value="BipA_III"/>
    <property type="match status" value="1"/>
</dbReference>
<dbReference type="CDD" id="cd03710">
    <property type="entry name" value="BipA_TypA_C"/>
    <property type="match status" value="1"/>
</dbReference>
<dbReference type="Pfam" id="PF21018">
    <property type="entry name" value="BipA_C"/>
    <property type="match status" value="1"/>
</dbReference>
<dbReference type="FunFam" id="3.30.70.240:FF:000002">
    <property type="entry name" value="GTP-binding protein TypA"/>
    <property type="match status" value="1"/>
</dbReference>
<dbReference type="InterPro" id="IPR009000">
    <property type="entry name" value="Transl_B-barrel_sf"/>
</dbReference>
<dbReference type="CDD" id="cd01891">
    <property type="entry name" value="TypA_BipA"/>
    <property type="match status" value="1"/>
</dbReference>
<dbReference type="GO" id="GO:0043022">
    <property type="term" value="F:ribosome binding"/>
    <property type="evidence" value="ECO:0007669"/>
    <property type="project" value="UniProtKB-UniRule"/>
</dbReference>
<dbReference type="GO" id="GO:0000027">
    <property type="term" value="P:ribosomal large subunit assembly"/>
    <property type="evidence" value="ECO:0007669"/>
    <property type="project" value="UniProtKB-UniRule"/>
</dbReference>
<dbReference type="SMART" id="SM00838">
    <property type="entry name" value="EFG_C"/>
    <property type="match status" value="1"/>
</dbReference>
<dbReference type="InterPro" id="IPR000795">
    <property type="entry name" value="T_Tr_GTP-bd_dom"/>
</dbReference>
<dbReference type="SUPFAM" id="SSF54980">
    <property type="entry name" value="EF-G C-terminal domain-like"/>
    <property type="match status" value="2"/>
</dbReference>
<reference evidence="6 7" key="1">
    <citation type="journal article" date="2016" name="Nat. Commun.">
        <title>Thousands of microbial genomes shed light on interconnected biogeochemical processes in an aquifer system.</title>
        <authorList>
            <person name="Anantharaman K."/>
            <person name="Brown C.T."/>
            <person name="Hug L.A."/>
            <person name="Sharon I."/>
            <person name="Castelle C.J."/>
            <person name="Probst A.J."/>
            <person name="Thomas B.C."/>
            <person name="Singh A."/>
            <person name="Wilkins M.J."/>
            <person name="Karaoz U."/>
            <person name="Brodie E.L."/>
            <person name="Williams K.H."/>
            <person name="Hubbard S.S."/>
            <person name="Banfield J.F."/>
        </authorList>
    </citation>
    <scope>NUCLEOTIDE SEQUENCE [LARGE SCALE GENOMIC DNA]</scope>
</reference>
<dbReference type="GO" id="GO:0003924">
    <property type="term" value="F:GTPase activity"/>
    <property type="evidence" value="ECO:0007669"/>
    <property type="project" value="UniProtKB-UniRule"/>
</dbReference>
<keyword evidence="4" id="KW-0694">RNA-binding</keyword>
<comment type="subcellular location">
    <subcellularLocation>
        <location evidence="4">Cytoplasm</location>
    </subcellularLocation>
    <text evidence="4">Binds to ribosomes.</text>
</comment>
<dbReference type="InterPro" id="IPR047043">
    <property type="entry name" value="BipA_III"/>
</dbReference>
<dbReference type="PROSITE" id="PS00301">
    <property type="entry name" value="G_TR_1"/>
    <property type="match status" value="1"/>
</dbReference>
<dbReference type="GO" id="GO:0010467">
    <property type="term" value="P:gene expression"/>
    <property type="evidence" value="ECO:0007669"/>
    <property type="project" value="UniProtKB-ARBA"/>
</dbReference>
<dbReference type="FunFam" id="3.40.50.300:FF:000055">
    <property type="entry name" value="GTP-binding protein TypA"/>
    <property type="match status" value="1"/>
</dbReference>
<name>A0A1F4SUV0_UNCSA</name>
<dbReference type="GO" id="GO:0005829">
    <property type="term" value="C:cytosol"/>
    <property type="evidence" value="ECO:0007669"/>
    <property type="project" value="TreeGrafter"/>
</dbReference>
<feature type="binding site" evidence="4">
    <location>
        <begin position="127"/>
        <end position="130"/>
    </location>
    <ligand>
        <name>GTP</name>
        <dbReference type="ChEBI" id="CHEBI:37565"/>
    </ligand>
</feature>
<comment type="similarity">
    <text evidence="4">Belongs to the TRAFAC class translation factor GTPase superfamily. Classic translation factor GTPase family. BipA subfamily.</text>
</comment>
<keyword evidence="1 4" id="KW-0547">Nucleotide-binding</keyword>
<dbReference type="HAMAP" id="MF_00849">
    <property type="entry name" value="BipA"/>
    <property type="match status" value="1"/>
</dbReference>
<dbReference type="PROSITE" id="PS51722">
    <property type="entry name" value="G_TR_2"/>
    <property type="match status" value="1"/>
</dbReference>
<dbReference type="GO" id="GO:0009409">
    <property type="term" value="P:response to cold"/>
    <property type="evidence" value="ECO:0007669"/>
    <property type="project" value="UniProtKB-ARBA"/>
</dbReference>
<sequence length="602" mass="67410">MQKIINIAIIAHVDHGKTTLTDHLLRQGGAFSERDEITELVMDSNDLEKERGITIFSKNCSIRYKGYKINIVDTPGHADFGSEVERVLKMVDSVLLLVDAKEGPMPQTKFVLSKSLKLGLRPMVVINKIDKAGHRANKVIDKVFDLFVKLDATDEQLDFPIVYAISREGIAKHNIEDESSDLSPLFEMILKHVQPYPDKSELPLQMQVTNLIYDDYVGRIGIGRVYSGKLQKNEKIVVCKRDGSIVPGKISKLSIFEGLKQIEVLEAECGDIVAVAGIPDITIGETISIEGNPNPMPLLQIDEPTLTMEFLVNDSPFAGRDGKFVTNRHIRERLDRELQTNVGLRVDDLGGVDGFKVSGRGELHLSILLENMRREGYEIQVAQPKVIFKTINNEKMEPIEQAIISVPDEYAGSVIEKLGRRRGEMTDMSTKNGTTHLTYMVPTRGLLGYRAEFIMDTKSEGILHHAFSKYERFKGEISKRQNGVLVSAVPGKTAGYALNNLQDRSTLFIDPGVEVYEGMIVGENSRGQDMAVNPCKEKKLTNIRASGTDEAIRLTPPIKLTLEQALEFISDDELVEITPHSIRLRKKFLTENERSRNKKQQG</sequence>
<dbReference type="FunFam" id="2.40.50.250:FF:000001">
    <property type="entry name" value="GTP-binding protein TypA"/>
    <property type="match status" value="1"/>
</dbReference>
<dbReference type="Proteomes" id="UP000178417">
    <property type="component" value="Unassembled WGS sequence"/>
</dbReference>
<dbReference type="Pfam" id="PF03144">
    <property type="entry name" value="GTP_EFTU_D2"/>
    <property type="match status" value="1"/>
</dbReference>
<organism evidence="6 7">
    <name type="scientific">candidate division WOR-1 bacterium RIFOXYB2_FULL_37_13</name>
    <dbReference type="NCBI Taxonomy" id="1802579"/>
    <lineage>
        <taxon>Bacteria</taxon>
        <taxon>Bacillati</taxon>
        <taxon>Saganbacteria</taxon>
    </lineage>
</organism>
<dbReference type="STRING" id="1802579.A2310_06675"/>
<keyword evidence="4" id="KW-0690">Ribosome biogenesis</keyword>
<dbReference type="CDD" id="cd03691">
    <property type="entry name" value="BipA_TypA_II"/>
    <property type="match status" value="1"/>
</dbReference>
<dbReference type="InterPro" id="IPR027417">
    <property type="entry name" value="P-loop_NTPase"/>
</dbReference>
<dbReference type="InterPro" id="IPR042116">
    <property type="entry name" value="TypA/BipA_C"/>
</dbReference>
<dbReference type="PRINTS" id="PR00315">
    <property type="entry name" value="ELONGATNFCT"/>
</dbReference>
<dbReference type="InterPro" id="IPR006298">
    <property type="entry name" value="BipA"/>
</dbReference>
<dbReference type="NCBIfam" id="TIGR01394">
    <property type="entry name" value="TypA_BipA"/>
    <property type="match status" value="1"/>
</dbReference>
<evidence type="ECO:0000256" key="3">
    <source>
        <dbReference type="ARBA" id="ARBA00048548"/>
    </source>
</evidence>
<dbReference type="GO" id="GO:0019843">
    <property type="term" value="F:rRNA binding"/>
    <property type="evidence" value="ECO:0007669"/>
    <property type="project" value="UniProtKB-KW"/>
</dbReference>
<dbReference type="InterPro" id="IPR048876">
    <property type="entry name" value="BipA_C"/>
</dbReference>
<dbReference type="FunFam" id="2.40.30.10:FF:000016">
    <property type="entry name" value="GTP-binding protein TypA"/>
    <property type="match status" value="1"/>
</dbReference>
<keyword evidence="2 4" id="KW-0342">GTP-binding</keyword>
<dbReference type="Pfam" id="PF00009">
    <property type="entry name" value="GTP_EFTU"/>
    <property type="match status" value="1"/>
</dbReference>
<evidence type="ECO:0000256" key="1">
    <source>
        <dbReference type="ARBA" id="ARBA00022741"/>
    </source>
</evidence>
<feature type="domain" description="Tr-type G" evidence="5">
    <location>
        <begin position="2"/>
        <end position="198"/>
    </location>
</feature>
<comment type="catalytic activity">
    <reaction evidence="3 4">
        <text>GTP + H2O = GDP + phosphate + H(+)</text>
        <dbReference type="Rhea" id="RHEA:19669"/>
        <dbReference type="ChEBI" id="CHEBI:15377"/>
        <dbReference type="ChEBI" id="CHEBI:15378"/>
        <dbReference type="ChEBI" id="CHEBI:37565"/>
        <dbReference type="ChEBI" id="CHEBI:43474"/>
        <dbReference type="ChEBI" id="CHEBI:58189"/>
    </reaction>
</comment>
<dbReference type="Gene3D" id="3.40.50.300">
    <property type="entry name" value="P-loop containing nucleotide triphosphate hydrolases"/>
    <property type="match status" value="1"/>
</dbReference>
<dbReference type="InterPro" id="IPR000640">
    <property type="entry name" value="EFG_V-like"/>
</dbReference>
<keyword evidence="4" id="KW-0820">tRNA-binding</keyword>
<evidence type="ECO:0000256" key="2">
    <source>
        <dbReference type="ARBA" id="ARBA00023134"/>
    </source>
</evidence>
<comment type="subunit">
    <text evidence="4">Monomer.</text>
</comment>
<evidence type="ECO:0000256" key="4">
    <source>
        <dbReference type="HAMAP-Rule" id="MF_00849"/>
    </source>
</evidence>
<dbReference type="InterPro" id="IPR005225">
    <property type="entry name" value="Small_GTP-bd"/>
</dbReference>
<dbReference type="InterPro" id="IPR035647">
    <property type="entry name" value="EFG_III/V"/>
</dbReference>
<dbReference type="GO" id="GO:0005525">
    <property type="term" value="F:GTP binding"/>
    <property type="evidence" value="ECO:0007669"/>
    <property type="project" value="UniProtKB-UniRule"/>
</dbReference>
<dbReference type="SUPFAM" id="SSF50447">
    <property type="entry name" value="Translation proteins"/>
    <property type="match status" value="1"/>
</dbReference>
<dbReference type="SUPFAM" id="SSF52540">
    <property type="entry name" value="P-loop containing nucleoside triphosphate hydrolases"/>
    <property type="match status" value="1"/>
</dbReference>
<feature type="binding site" evidence="4">
    <location>
        <begin position="14"/>
        <end position="19"/>
    </location>
    <ligand>
        <name>GTP</name>
        <dbReference type="ChEBI" id="CHEBI:37565"/>
    </ligand>
</feature>